<sequence>MNNQDFTTTILVDQSAQQAYHAINNVRGWWSENIDGSTDTLNSEFVYSFKDVHRCRIKVIELIPAQKVVWQVLDNYFNFTEDKSEWNGTKIFFEIADKGGKTEIRFTHEGLVPSYECYQICNSSWTKYIQQSLMNLITTGKGAPNPKEVGAEA</sequence>
<evidence type="ECO:0000313" key="1">
    <source>
        <dbReference type="EMBL" id="PSL34560.1"/>
    </source>
</evidence>
<gene>
    <name evidence="1" type="ORF">CLV42_102132</name>
</gene>
<dbReference type="OrthoDB" id="287565at2"/>
<dbReference type="Proteomes" id="UP000240978">
    <property type="component" value="Unassembled WGS sequence"/>
</dbReference>
<accession>A0A2P8GKT4</accession>
<organism evidence="1 2">
    <name type="scientific">Chitinophaga ginsengisoli</name>
    <dbReference type="NCBI Taxonomy" id="363837"/>
    <lineage>
        <taxon>Bacteria</taxon>
        <taxon>Pseudomonadati</taxon>
        <taxon>Bacteroidota</taxon>
        <taxon>Chitinophagia</taxon>
        <taxon>Chitinophagales</taxon>
        <taxon>Chitinophagaceae</taxon>
        <taxon>Chitinophaga</taxon>
    </lineage>
</organism>
<evidence type="ECO:0008006" key="3">
    <source>
        <dbReference type="Google" id="ProtNLM"/>
    </source>
</evidence>
<dbReference type="SUPFAM" id="SSF55961">
    <property type="entry name" value="Bet v1-like"/>
    <property type="match status" value="1"/>
</dbReference>
<dbReference type="InterPro" id="IPR023393">
    <property type="entry name" value="START-like_dom_sf"/>
</dbReference>
<comment type="caution">
    <text evidence="1">The sequence shown here is derived from an EMBL/GenBank/DDBJ whole genome shotgun (WGS) entry which is preliminary data.</text>
</comment>
<dbReference type="Gene3D" id="3.30.530.20">
    <property type="match status" value="1"/>
</dbReference>
<proteinExistence type="predicted"/>
<evidence type="ECO:0000313" key="2">
    <source>
        <dbReference type="Proteomes" id="UP000240978"/>
    </source>
</evidence>
<dbReference type="AlphaFoldDB" id="A0A2P8GKT4"/>
<dbReference type="EMBL" id="PYGK01000002">
    <property type="protein sequence ID" value="PSL34560.1"/>
    <property type="molecule type" value="Genomic_DNA"/>
</dbReference>
<keyword evidence="2" id="KW-1185">Reference proteome</keyword>
<dbReference type="CDD" id="cd07814">
    <property type="entry name" value="SRPBCC_CalC_Aha1-like"/>
    <property type="match status" value="1"/>
</dbReference>
<dbReference type="RefSeq" id="WP_106600845.1">
    <property type="nucleotide sequence ID" value="NZ_PYGK01000002.1"/>
</dbReference>
<name>A0A2P8GKT4_9BACT</name>
<protein>
    <recommendedName>
        <fullName evidence="3">Activator of Hsp90 ATPase-like protein</fullName>
    </recommendedName>
</protein>
<reference evidence="1 2" key="1">
    <citation type="submission" date="2018-03" db="EMBL/GenBank/DDBJ databases">
        <title>Genomic Encyclopedia of Archaeal and Bacterial Type Strains, Phase II (KMG-II): from individual species to whole genera.</title>
        <authorList>
            <person name="Goeker M."/>
        </authorList>
    </citation>
    <scope>NUCLEOTIDE SEQUENCE [LARGE SCALE GENOMIC DNA]</scope>
    <source>
        <strain evidence="1 2">DSM 18107</strain>
    </source>
</reference>